<dbReference type="Gene3D" id="3.40.50.300">
    <property type="entry name" value="P-loop containing nucleotide triphosphate hydrolases"/>
    <property type="match status" value="2"/>
</dbReference>
<keyword evidence="7" id="KW-0413">Isomerase</keyword>
<dbReference type="Gene3D" id="1.10.10.160">
    <property type="match status" value="1"/>
</dbReference>
<dbReference type="Gene3D" id="1.10.486.10">
    <property type="entry name" value="PCRA, domain 4"/>
    <property type="match status" value="1"/>
</dbReference>
<dbReference type="GO" id="GO:0033202">
    <property type="term" value="C:DNA helicase complex"/>
    <property type="evidence" value="ECO:0007669"/>
    <property type="project" value="TreeGrafter"/>
</dbReference>
<keyword evidence="5 12" id="KW-0067">ATP-binding</keyword>
<reference evidence="16 17" key="1">
    <citation type="submission" date="2016-05" db="EMBL/GenBank/DDBJ databases">
        <title>Genomic and physiological characterization of Planctopirus sp. isolated from fresh water lake.</title>
        <authorList>
            <person name="Subhash Y."/>
            <person name="Ramana C."/>
        </authorList>
    </citation>
    <scope>NUCLEOTIDE SEQUENCE [LARGE SCALE GENOMIC DNA]</scope>
    <source>
        <strain evidence="16 17">JC280</strain>
    </source>
</reference>
<comment type="caution">
    <text evidence="16">The sequence shown here is derived from an EMBL/GenBank/DDBJ whole genome shotgun (WGS) entry which is preliminary data.</text>
</comment>
<dbReference type="GO" id="GO:0005524">
    <property type="term" value="F:ATP binding"/>
    <property type="evidence" value="ECO:0007669"/>
    <property type="project" value="UniProtKB-UniRule"/>
</dbReference>
<protein>
    <recommendedName>
        <fullName evidence="9">DNA 3'-5' helicase</fullName>
        <ecNumber evidence="9">5.6.2.4</ecNumber>
    </recommendedName>
    <alternativeName>
        <fullName evidence="10">DNA 3'-5' helicase II</fullName>
    </alternativeName>
</protein>
<dbReference type="CDD" id="cd18807">
    <property type="entry name" value="SF1_C_UvrD"/>
    <property type="match status" value="1"/>
</dbReference>
<keyword evidence="17" id="KW-1185">Reference proteome</keyword>
<dbReference type="InterPro" id="IPR014017">
    <property type="entry name" value="DNA_helicase_UvrD-like_C"/>
</dbReference>
<dbReference type="GO" id="GO:0016887">
    <property type="term" value="F:ATP hydrolysis activity"/>
    <property type="evidence" value="ECO:0007669"/>
    <property type="project" value="RHEA"/>
</dbReference>
<evidence type="ECO:0000259" key="14">
    <source>
        <dbReference type="PROSITE" id="PS51198"/>
    </source>
</evidence>
<comment type="similarity">
    <text evidence="1">Belongs to the helicase family. UvrD subfamily.</text>
</comment>
<feature type="region of interest" description="Disordered" evidence="13">
    <location>
        <begin position="675"/>
        <end position="701"/>
    </location>
</feature>
<evidence type="ECO:0000256" key="4">
    <source>
        <dbReference type="ARBA" id="ARBA00022806"/>
    </source>
</evidence>
<evidence type="ECO:0000313" key="17">
    <source>
        <dbReference type="Proteomes" id="UP000094828"/>
    </source>
</evidence>
<dbReference type="InterPro" id="IPR014016">
    <property type="entry name" value="UvrD-like_ATP-bd"/>
</dbReference>
<dbReference type="PANTHER" id="PTHR11070">
    <property type="entry name" value="UVRD / RECB / PCRA DNA HELICASE FAMILY MEMBER"/>
    <property type="match status" value="1"/>
</dbReference>
<name>A0A1C3EEX8_9PLAN</name>
<dbReference type="AlphaFoldDB" id="A0A1C3EEX8"/>
<dbReference type="PROSITE" id="PS51217">
    <property type="entry name" value="UVRD_HELICASE_CTER"/>
    <property type="match status" value="1"/>
</dbReference>
<dbReference type="SUPFAM" id="SSF52540">
    <property type="entry name" value="P-loop containing nucleoside triphosphate hydrolases"/>
    <property type="match status" value="1"/>
</dbReference>
<evidence type="ECO:0000313" key="16">
    <source>
        <dbReference type="EMBL" id="ODA31791.1"/>
    </source>
</evidence>
<feature type="region of interest" description="Disordered" evidence="13">
    <location>
        <begin position="643"/>
        <end position="662"/>
    </location>
</feature>
<dbReference type="Proteomes" id="UP000094828">
    <property type="component" value="Unassembled WGS sequence"/>
</dbReference>
<feature type="compositionally biased region" description="Polar residues" evidence="13">
    <location>
        <begin position="743"/>
        <end position="755"/>
    </location>
</feature>
<feature type="region of interest" description="Disordered" evidence="13">
    <location>
        <begin position="730"/>
        <end position="766"/>
    </location>
</feature>
<evidence type="ECO:0000256" key="7">
    <source>
        <dbReference type="ARBA" id="ARBA00023235"/>
    </source>
</evidence>
<keyword evidence="2 12" id="KW-0547">Nucleotide-binding</keyword>
<dbReference type="Pfam" id="PF00580">
    <property type="entry name" value="UvrD-helicase"/>
    <property type="match status" value="1"/>
</dbReference>
<comment type="catalytic activity">
    <reaction evidence="11">
        <text>ATP + H2O = ADP + phosphate + H(+)</text>
        <dbReference type="Rhea" id="RHEA:13065"/>
        <dbReference type="ChEBI" id="CHEBI:15377"/>
        <dbReference type="ChEBI" id="CHEBI:15378"/>
        <dbReference type="ChEBI" id="CHEBI:30616"/>
        <dbReference type="ChEBI" id="CHEBI:43474"/>
        <dbReference type="ChEBI" id="CHEBI:456216"/>
        <dbReference type="EC" id="5.6.2.4"/>
    </reaction>
</comment>
<dbReference type="InterPro" id="IPR000212">
    <property type="entry name" value="DNA_helicase_UvrD/REP"/>
</dbReference>
<dbReference type="STRING" id="1841610.A6X21_22165"/>
<evidence type="ECO:0000256" key="11">
    <source>
        <dbReference type="ARBA" id="ARBA00048988"/>
    </source>
</evidence>
<evidence type="ECO:0000256" key="9">
    <source>
        <dbReference type="ARBA" id="ARBA00034808"/>
    </source>
</evidence>
<sequence length="845" mass="94948">MTQLLDDLTPSQAAAVEHFEGPMLVLAGPGSGKTRIVTRRIARLIERRVHPAEILAITFTNKAAREMAERVEHLIPGRRVAVSTFHKFCARILRQYGGAVGLKPNFSILDVKDQDAALKEAVKEEGFDPTHYSPSRIGWRIGQLKNECITPALFAQQAGERVGTHLDSVVAKAYGRYQQILLDANAVDFDDLLLHVVTILKENPNLRQSLDERYRFILVDEYQDTNQAQYQIVSALSQNEPNLCATGDPDQSIYGWRGAQIENILRFERDFPRVKIVRLEDNFRSTPEILAAADDLIRHNTQRKAKSLRTSNPSGLPVEIRQYADGFQEADSLAAEIRERVASGERQYSDFAIFYRVNSLSRSIETALGRARVPFAITGGVAFYERTEVKDLIAYLRVIENPDDRPAFRRIVNTPVRGIGKNSQEKLDRWASARNLNLWDAVHQIDASIGLPKKAEYSLKLFANLLDELARRSHGPIADLLEVIVERTGYLQNLSGLEPEEYANRKANVEELVASARQFDQDHVEGGSLSEFLETCSLVQDADTIDESAGQVQLMTLHSAKGLEFPCVYLVGVEHGLLPHERSLRDGDPLQIEEERRLLFVGMTRAREELYLTWTRLRSTHGRLLSTIASQFLTELNVARHDYSTDDDTSFGDWSPQEMRRGTSGDSILAQMAGWGEQARKESSNSPDETTSTEDDHVDLAEPGVDAQLFAYAEEDTQPKATFIDRVLESAVTPEDPSGHETAATQPVTPRNSRSFSKKKTPRVPEAERIDQLKSRLMTGADLMARDQSLNRFQLGMQVRHPEYGRGLVVGLSLANNRPTVRVEFESSQEEKDFIISHAPLQPLR</sequence>
<dbReference type="GO" id="GO:0000725">
    <property type="term" value="P:recombinational repair"/>
    <property type="evidence" value="ECO:0007669"/>
    <property type="project" value="TreeGrafter"/>
</dbReference>
<dbReference type="InterPro" id="IPR027417">
    <property type="entry name" value="P-loop_NTPase"/>
</dbReference>
<evidence type="ECO:0000256" key="1">
    <source>
        <dbReference type="ARBA" id="ARBA00009922"/>
    </source>
</evidence>
<dbReference type="EMBL" id="LYDR01000075">
    <property type="protein sequence ID" value="ODA31791.1"/>
    <property type="molecule type" value="Genomic_DNA"/>
</dbReference>
<dbReference type="GO" id="GO:0005829">
    <property type="term" value="C:cytosol"/>
    <property type="evidence" value="ECO:0007669"/>
    <property type="project" value="TreeGrafter"/>
</dbReference>
<comment type="catalytic activity">
    <reaction evidence="8">
        <text>Couples ATP hydrolysis with the unwinding of duplex DNA by translocating in the 3'-5' direction.</text>
        <dbReference type="EC" id="5.6.2.4"/>
    </reaction>
</comment>
<feature type="binding site" evidence="12">
    <location>
        <begin position="27"/>
        <end position="34"/>
    </location>
    <ligand>
        <name>ATP</name>
        <dbReference type="ChEBI" id="CHEBI:30616"/>
    </ligand>
</feature>
<evidence type="ECO:0000256" key="12">
    <source>
        <dbReference type="PROSITE-ProRule" id="PRU00560"/>
    </source>
</evidence>
<accession>A0A1C3EEX8</accession>
<feature type="domain" description="UvrD-like helicase C-terminal" evidence="15">
    <location>
        <begin position="287"/>
        <end position="562"/>
    </location>
</feature>
<evidence type="ECO:0000256" key="13">
    <source>
        <dbReference type="SAM" id="MobiDB-lite"/>
    </source>
</evidence>
<evidence type="ECO:0000256" key="10">
    <source>
        <dbReference type="ARBA" id="ARBA00034923"/>
    </source>
</evidence>
<dbReference type="RefSeq" id="WP_068847758.1">
    <property type="nucleotide sequence ID" value="NZ_LYDR01000075.1"/>
</dbReference>
<keyword evidence="3 12" id="KW-0378">Hydrolase</keyword>
<proteinExistence type="inferred from homology"/>
<evidence type="ECO:0000256" key="8">
    <source>
        <dbReference type="ARBA" id="ARBA00034617"/>
    </source>
</evidence>
<evidence type="ECO:0000259" key="15">
    <source>
        <dbReference type="PROSITE" id="PS51217"/>
    </source>
</evidence>
<keyword evidence="6" id="KW-0238">DNA-binding</keyword>
<dbReference type="EC" id="5.6.2.4" evidence="9"/>
<dbReference type="CDD" id="cd17932">
    <property type="entry name" value="DEXQc_UvrD"/>
    <property type="match status" value="1"/>
</dbReference>
<dbReference type="PANTHER" id="PTHR11070:SF2">
    <property type="entry name" value="ATP-DEPENDENT DNA HELICASE SRS2"/>
    <property type="match status" value="1"/>
</dbReference>
<gene>
    <name evidence="16" type="ORF">A6X21_22165</name>
</gene>
<organism evidence="16 17">
    <name type="scientific">Planctopirus hydrillae</name>
    <dbReference type="NCBI Taxonomy" id="1841610"/>
    <lineage>
        <taxon>Bacteria</taxon>
        <taxon>Pseudomonadati</taxon>
        <taxon>Planctomycetota</taxon>
        <taxon>Planctomycetia</taxon>
        <taxon>Planctomycetales</taxon>
        <taxon>Planctomycetaceae</taxon>
        <taxon>Planctopirus</taxon>
    </lineage>
</organism>
<dbReference type="Pfam" id="PF13361">
    <property type="entry name" value="UvrD_C"/>
    <property type="match status" value="1"/>
</dbReference>
<evidence type="ECO:0000256" key="5">
    <source>
        <dbReference type="ARBA" id="ARBA00022840"/>
    </source>
</evidence>
<dbReference type="InterPro" id="IPR013986">
    <property type="entry name" value="DExx_box_DNA_helicase_dom_sf"/>
</dbReference>
<dbReference type="GO" id="GO:0003677">
    <property type="term" value="F:DNA binding"/>
    <property type="evidence" value="ECO:0007669"/>
    <property type="project" value="UniProtKB-KW"/>
</dbReference>
<dbReference type="PROSITE" id="PS51198">
    <property type="entry name" value="UVRD_HELICASE_ATP_BIND"/>
    <property type="match status" value="1"/>
</dbReference>
<keyword evidence="4 12" id="KW-0347">Helicase</keyword>
<evidence type="ECO:0000256" key="3">
    <source>
        <dbReference type="ARBA" id="ARBA00022801"/>
    </source>
</evidence>
<evidence type="ECO:0000256" key="2">
    <source>
        <dbReference type="ARBA" id="ARBA00022741"/>
    </source>
</evidence>
<dbReference type="FunFam" id="1.10.486.10:FF:000003">
    <property type="entry name" value="ATP-dependent DNA helicase"/>
    <property type="match status" value="1"/>
</dbReference>
<feature type="domain" description="UvrD-like helicase ATP-binding" evidence="14">
    <location>
        <begin position="6"/>
        <end position="286"/>
    </location>
</feature>
<evidence type="ECO:0000256" key="6">
    <source>
        <dbReference type="ARBA" id="ARBA00023125"/>
    </source>
</evidence>
<dbReference type="GO" id="GO:0043138">
    <property type="term" value="F:3'-5' DNA helicase activity"/>
    <property type="evidence" value="ECO:0007669"/>
    <property type="project" value="UniProtKB-EC"/>
</dbReference>